<dbReference type="EMBL" id="KB031030">
    <property type="protein sequence ID" value="ELK06614.1"/>
    <property type="molecule type" value="Genomic_DNA"/>
</dbReference>
<keyword evidence="3" id="KW-1185">Reference proteome</keyword>
<dbReference type="Proteomes" id="UP000010552">
    <property type="component" value="Unassembled WGS sequence"/>
</dbReference>
<evidence type="ECO:0000256" key="1">
    <source>
        <dbReference type="SAM" id="MobiDB-lite"/>
    </source>
</evidence>
<proteinExistence type="predicted"/>
<evidence type="ECO:0000313" key="2">
    <source>
        <dbReference type="EMBL" id="ELK06614.1"/>
    </source>
</evidence>
<dbReference type="InParanoid" id="L5K4G7"/>
<protein>
    <submittedName>
        <fullName evidence="2">Uncharacterized protein</fullName>
    </submittedName>
</protein>
<feature type="region of interest" description="Disordered" evidence="1">
    <location>
        <begin position="49"/>
        <end position="69"/>
    </location>
</feature>
<evidence type="ECO:0000313" key="3">
    <source>
        <dbReference type="Proteomes" id="UP000010552"/>
    </source>
</evidence>
<reference evidence="3" key="1">
    <citation type="journal article" date="2013" name="Science">
        <title>Comparative analysis of bat genomes provides insight into the evolution of flight and immunity.</title>
        <authorList>
            <person name="Zhang G."/>
            <person name="Cowled C."/>
            <person name="Shi Z."/>
            <person name="Huang Z."/>
            <person name="Bishop-Lilly K.A."/>
            <person name="Fang X."/>
            <person name="Wynne J.W."/>
            <person name="Xiong Z."/>
            <person name="Baker M.L."/>
            <person name="Zhao W."/>
            <person name="Tachedjian M."/>
            <person name="Zhu Y."/>
            <person name="Zhou P."/>
            <person name="Jiang X."/>
            <person name="Ng J."/>
            <person name="Yang L."/>
            <person name="Wu L."/>
            <person name="Xiao J."/>
            <person name="Feng Y."/>
            <person name="Chen Y."/>
            <person name="Sun X."/>
            <person name="Zhang Y."/>
            <person name="Marsh G.A."/>
            <person name="Crameri G."/>
            <person name="Broder C.C."/>
            <person name="Frey K.G."/>
            <person name="Wang L.F."/>
            <person name="Wang J."/>
        </authorList>
    </citation>
    <scope>NUCLEOTIDE SEQUENCE [LARGE SCALE GENOMIC DNA]</scope>
</reference>
<sequence>MEPALTCQRPTLCFAAAIESDAAVSLEGPPTLTLLGGLLSCSAIRPPDLTPQQSPYSGHPTLSTLLGDPERSTRRLGAWASPPRPCSGSPSLASHPELSLCCRWVPEGHTVRPGHALGERASPLADRAQTDDGQLHCRAHSQFSRLQLRICTAV</sequence>
<gene>
    <name evidence="2" type="ORF">PAL_GLEAN10022990</name>
</gene>
<accession>L5K4G7</accession>
<organism evidence="2 3">
    <name type="scientific">Pteropus alecto</name>
    <name type="common">Black flying fox</name>
    <dbReference type="NCBI Taxonomy" id="9402"/>
    <lineage>
        <taxon>Eukaryota</taxon>
        <taxon>Metazoa</taxon>
        <taxon>Chordata</taxon>
        <taxon>Craniata</taxon>
        <taxon>Vertebrata</taxon>
        <taxon>Euteleostomi</taxon>
        <taxon>Mammalia</taxon>
        <taxon>Eutheria</taxon>
        <taxon>Laurasiatheria</taxon>
        <taxon>Chiroptera</taxon>
        <taxon>Yinpterochiroptera</taxon>
        <taxon>Pteropodoidea</taxon>
        <taxon>Pteropodidae</taxon>
        <taxon>Pteropodinae</taxon>
        <taxon>Pteropus</taxon>
    </lineage>
</organism>
<dbReference type="AlphaFoldDB" id="L5K4G7"/>
<feature type="compositionally biased region" description="Polar residues" evidence="1">
    <location>
        <begin position="50"/>
        <end position="64"/>
    </location>
</feature>
<name>L5K4G7_PTEAL</name>